<keyword evidence="1" id="KW-0472">Membrane</keyword>
<proteinExistence type="predicted"/>
<keyword evidence="1" id="KW-0812">Transmembrane</keyword>
<evidence type="ECO:0000256" key="1">
    <source>
        <dbReference type="SAM" id="Phobius"/>
    </source>
</evidence>
<dbReference type="EMBL" id="CABVLZ010000002">
    <property type="protein sequence ID" value="VVU94839.1"/>
    <property type="molecule type" value="Genomic_DNA"/>
</dbReference>
<dbReference type="AlphaFoldDB" id="A0A5E8CJN7"/>
<protein>
    <submittedName>
        <fullName evidence="2">Uncharacterized protein</fullName>
    </submittedName>
</protein>
<organism evidence="2">
    <name type="scientific">seawater metagenome</name>
    <dbReference type="NCBI Taxonomy" id="1561972"/>
    <lineage>
        <taxon>unclassified sequences</taxon>
        <taxon>metagenomes</taxon>
        <taxon>ecological metagenomes</taxon>
    </lineage>
</organism>
<sequence>MELLTTKLANKYNIDPWHLLAIAILLIAILGLKFVILVGLVLLYFYTGQKIFLFLSVLYLILYYLNHK</sequence>
<accession>A0A5E8CJN7</accession>
<gene>
    <name evidence="2" type="ORF">CPAV1605_564</name>
</gene>
<evidence type="ECO:0000313" key="2">
    <source>
        <dbReference type="EMBL" id="VVU94839.1"/>
    </source>
</evidence>
<keyword evidence="1" id="KW-1133">Transmembrane helix</keyword>
<feature type="transmembrane region" description="Helical" evidence="1">
    <location>
        <begin position="51"/>
        <end position="66"/>
    </location>
</feature>
<name>A0A5E8CJN7_9ZZZZ</name>
<reference evidence="2" key="1">
    <citation type="submission" date="2019-09" db="EMBL/GenBank/DDBJ databases">
        <authorList>
            <person name="Needham M D."/>
        </authorList>
    </citation>
    <scope>NUCLEOTIDE SEQUENCE</scope>
</reference>
<feature type="transmembrane region" description="Helical" evidence="1">
    <location>
        <begin position="20"/>
        <end position="45"/>
    </location>
</feature>